<keyword evidence="3" id="KW-1185">Reference proteome</keyword>
<proteinExistence type="predicted"/>
<protein>
    <submittedName>
        <fullName evidence="2">Uncharacterized protein</fullName>
    </submittedName>
</protein>
<name>A0A8E2JDB3_9PEZI</name>
<evidence type="ECO:0000313" key="2">
    <source>
        <dbReference type="EMBL" id="OCK78314.1"/>
    </source>
</evidence>
<evidence type="ECO:0000313" key="3">
    <source>
        <dbReference type="Proteomes" id="UP000250266"/>
    </source>
</evidence>
<dbReference type="AlphaFoldDB" id="A0A8E2JDB3"/>
<dbReference type="Proteomes" id="UP000250266">
    <property type="component" value="Unassembled WGS sequence"/>
</dbReference>
<feature type="region of interest" description="Disordered" evidence="1">
    <location>
        <begin position="55"/>
        <end position="84"/>
    </location>
</feature>
<evidence type="ECO:0000256" key="1">
    <source>
        <dbReference type="SAM" id="MobiDB-lite"/>
    </source>
</evidence>
<gene>
    <name evidence="2" type="ORF">K432DRAFT_394891</name>
</gene>
<feature type="compositionally biased region" description="Polar residues" evidence="1">
    <location>
        <begin position="55"/>
        <end position="64"/>
    </location>
</feature>
<dbReference type="OrthoDB" id="3904016at2759"/>
<organism evidence="2 3">
    <name type="scientific">Lepidopterella palustris CBS 459.81</name>
    <dbReference type="NCBI Taxonomy" id="1314670"/>
    <lineage>
        <taxon>Eukaryota</taxon>
        <taxon>Fungi</taxon>
        <taxon>Dikarya</taxon>
        <taxon>Ascomycota</taxon>
        <taxon>Pezizomycotina</taxon>
        <taxon>Dothideomycetes</taxon>
        <taxon>Pleosporomycetidae</taxon>
        <taxon>Mytilinidiales</taxon>
        <taxon>Argynnaceae</taxon>
        <taxon>Lepidopterella</taxon>
    </lineage>
</organism>
<sequence length="178" mass="20490">MVFIRYSGQYRVQLERLLRKIFSFSREYRSPCWLEEIPPHVTSEESICQKLRLSTDTPGSISSSDRPRVPEPPPNTEARAPQPFTMSAKAAPFELATPKREASFVPDKVPIHGLMSSSRFQKISQQKRRISDAEVGHLFHRLSRSNVLKIEKVHKLEFQFIRPADAEDEEAMLRVIGK</sequence>
<reference evidence="2 3" key="1">
    <citation type="journal article" date="2016" name="Nat. Commun.">
        <title>Ectomycorrhizal ecology is imprinted in the genome of the dominant symbiotic fungus Cenococcum geophilum.</title>
        <authorList>
            <consortium name="DOE Joint Genome Institute"/>
            <person name="Peter M."/>
            <person name="Kohler A."/>
            <person name="Ohm R.A."/>
            <person name="Kuo A."/>
            <person name="Krutzmann J."/>
            <person name="Morin E."/>
            <person name="Arend M."/>
            <person name="Barry K.W."/>
            <person name="Binder M."/>
            <person name="Choi C."/>
            <person name="Clum A."/>
            <person name="Copeland A."/>
            <person name="Grisel N."/>
            <person name="Haridas S."/>
            <person name="Kipfer T."/>
            <person name="LaButti K."/>
            <person name="Lindquist E."/>
            <person name="Lipzen A."/>
            <person name="Maire R."/>
            <person name="Meier B."/>
            <person name="Mihaltcheva S."/>
            <person name="Molinier V."/>
            <person name="Murat C."/>
            <person name="Poggeler S."/>
            <person name="Quandt C.A."/>
            <person name="Sperisen C."/>
            <person name="Tritt A."/>
            <person name="Tisserant E."/>
            <person name="Crous P.W."/>
            <person name="Henrissat B."/>
            <person name="Nehls U."/>
            <person name="Egli S."/>
            <person name="Spatafora J.W."/>
            <person name="Grigoriev I.V."/>
            <person name="Martin F.M."/>
        </authorList>
    </citation>
    <scope>NUCLEOTIDE SEQUENCE [LARGE SCALE GENOMIC DNA]</scope>
    <source>
        <strain evidence="2 3">CBS 459.81</strain>
    </source>
</reference>
<accession>A0A8E2JDB3</accession>
<dbReference type="EMBL" id="KV745068">
    <property type="protein sequence ID" value="OCK78314.1"/>
    <property type="molecule type" value="Genomic_DNA"/>
</dbReference>